<keyword evidence="5" id="KW-0813">Transport</keyword>
<name>A0ABV7CQX2_9BACI</name>
<reference evidence="15" key="1">
    <citation type="journal article" date="2019" name="Int. J. Syst. Evol. Microbiol.">
        <title>The Global Catalogue of Microorganisms (GCM) 10K type strain sequencing project: providing services to taxonomists for standard genome sequencing and annotation.</title>
        <authorList>
            <consortium name="The Broad Institute Genomics Platform"/>
            <consortium name="The Broad Institute Genome Sequencing Center for Infectious Disease"/>
            <person name="Wu L."/>
            <person name="Ma J."/>
        </authorList>
    </citation>
    <scope>NUCLEOTIDE SEQUENCE [LARGE SCALE GENOMIC DNA]</scope>
    <source>
        <strain evidence="15">KCTC 13128</strain>
    </source>
</reference>
<comment type="similarity">
    <text evidence="3">Belongs to the multi antimicrobial extrusion (MATE) (TC 2.A.66.1) family.</text>
</comment>
<evidence type="ECO:0000256" key="9">
    <source>
        <dbReference type="ARBA" id="ARBA00022989"/>
    </source>
</evidence>
<evidence type="ECO:0000256" key="11">
    <source>
        <dbReference type="ARBA" id="ARBA00023136"/>
    </source>
</evidence>
<evidence type="ECO:0000256" key="2">
    <source>
        <dbReference type="ARBA" id="ARBA00004651"/>
    </source>
</evidence>
<keyword evidence="8 13" id="KW-0812">Transmembrane</keyword>
<evidence type="ECO:0000256" key="12">
    <source>
        <dbReference type="ARBA" id="ARBA00031636"/>
    </source>
</evidence>
<evidence type="ECO:0000313" key="15">
    <source>
        <dbReference type="Proteomes" id="UP001595279"/>
    </source>
</evidence>
<dbReference type="NCBIfam" id="TIGR00797">
    <property type="entry name" value="matE"/>
    <property type="match status" value="1"/>
</dbReference>
<comment type="caution">
    <text evidence="14">The sequence shown here is derived from an EMBL/GenBank/DDBJ whole genome shotgun (WGS) entry which is preliminary data.</text>
</comment>
<dbReference type="InterPro" id="IPR050222">
    <property type="entry name" value="MATE_MdtK"/>
</dbReference>
<dbReference type="Pfam" id="PF01554">
    <property type="entry name" value="MatE"/>
    <property type="match status" value="2"/>
</dbReference>
<evidence type="ECO:0000256" key="3">
    <source>
        <dbReference type="ARBA" id="ARBA00010199"/>
    </source>
</evidence>
<gene>
    <name evidence="14" type="ORF">ACFOGI_00860</name>
</gene>
<evidence type="ECO:0000256" key="1">
    <source>
        <dbReference type="ARBA" id="ARBA00003408"/>
    </source>
</evidence>
<evidence type="ECO:0000256" key="7">
    <source>
        <dbReference type="ARBA" id="ARBA00022475"/>
    </source>
</evidence>
<evidence type="ECO:0000256" key="5">
    <source>
        <dbReference type="ARBA" id="ARBA00022448"/>
    </source>
</evidence>
<organism evidence="14 15">
    <name type="scientific">Virgibacillus xinjiangensis</name>
    <dbReference type="NCBI Taxonomy" id="393090"/>
    <lineage>
        <taxon>Bacteria</taxon>
        <taxon>Bacillati</taxon>
        <taxon>Bacillota</taxon>
        <taxon>Bacilli</taxon>
        <taxon>Bacillales</taxon>
        <taxon>Bacillaceae</taxon>
        <taxon>Virgibacillus</taxon>
    </lineage>
</organism>
<feature type="transmembrane region" description="Helical" evidence="13">
    <location>
        <begin position="360"/>
        <end position="377"/>
    </location>
</feature>
<feature type="transmembrane region" description="Helical" evidence="13">
    <location>
        <begin position="194"/>
        <end position="215"/>
    </location>
</feature>
<dbReference type="Proteomes" id="UP001595279">
    <property type="component" value="Unassembled WGS sequence"/>
</dbReference>
<keyword evidence="10" id="KW-0406">Ion transport</keyword>
<feature type="transmembrane region" description="Helical" evidence="13">
    <location>
        <begin position="418"/>
        <end position="440"/>
    </location>
</feature>
<dbReference type="EMBL" id="JBHRSA010000003">
    <property type="protein sequence ID" value="MFC3038801.1"/>
    <property type="molecule type" value="Genomic_DNA"/>
</dbReference>
<comment type="subcellular location">
    <subcellularLocation>
        <location evidence="2">Cell membrane</location>
        <topology evidence="2">Multi-pass membrane protein</topology>
    </subcellularLocation>
</comment>
<feature type="transmembrane region" description="Helical" evidence="13">
    <location>
        <begin position="12"/>
        <end position="34"/>
    </location>
</feature>
<keyword evidence="6" id="KW-0050">Antiport</keyword>
<proteinExistence type="inferred from homology"/>
<dbReference type="PANTHER" id="PTHR43298:SF2">
    <property type="entry name" value="FMN_FAD EXPORTER YEEO-RELATED"/>
    <property type="match status" value="1"/>
</dbReference>
<dbReference type="InterPro" id="IPR002528">
    <property type="entry name" value="MATE_fam"/>
</dbReference>
<keyword evidence="11 13" id="KW-0472">Membrane</keyword>
<feature type="transmembrane region" description="Helical" evidence="13">
    <location>
        <begin position="165"/>
        <end position="188"/>
    </location>
</feature>
<evidence type="ECO:0000256" key="10">
    <source>
        <dbReference type="ARBA" id="ARBA00023065"/>
    </source>
</evidence>
<feature type="transmembrane region" description="Helical" evidence="13">
    <location>
        <begin position="286"/>
        <end position="304"/>
    </location>
</feature>
<evidence type="ECO:0000313" key="14">
    <source>
        <dbReference type="EMBL" id="MFC3038801.1"/>
    </source>
</evidence>
<evidence type="ECO:0000256" key="13">
    <source>
        <dbReference type="SAM" id="Phobius"/>
    </source>
</evidence>
<dbReference type="CDD" id="cd13131">
    <property type="entry name" value="MATE_NorM_like"/>
    <property type="match status" value="1"/>
</dbReference>
<accession>A0ABV7CQX2</accession>
<feature type="transmembrane region" description="Helical" evidence="13">
    <location>
        <begin position="316"/>
        <end position="340"/>
    </location>
</feature>
<keyword evidence="9 13" id="KW-1133">Transmembrane helix</keyword>
<feature type="transmembrane region" description="Helical" evidence="13">
    <location>
        <begin position="244"/>
        <end position="266"/>
    </location>
</feature>
<dbReference type="RefSeq" id="WP_390266972.1">
    <property type="nucleotide sequence ID" value="NZ_JBHRSA010000003.1"/>
</dbReference>
<evidence type="ECO:0000256" key="4">
    <source>
        <dbReference type="ARBA" id="ARBA00020268"/>
    </source>
</evidence>
<keyword evidence="15" id="KW-1185">Reference proteome</keyword>
<dbReference type="PANTHER" id="PTHR43298">
    <property type="entry name" value="MULTIDRUG RESISTANCE PROTEIN NORM-RELATED"/>
    <property type="match status" value="1"/>
</dbReference>
<feature type="transmembrane region" description="Helical" evidence="13">
    <location>
        <begin position="95"/>
        <end position="120"/>
    </location>
</feature>
<dbReference type="PIRSF" id="PIRSF006603">
    <property type="entry name" value="DinF"/>
    <property type="match status" value="1"/>
</dbReference>
<dbReference type="InterPro" id="IPR048279">
    <property type="entry name" value="MdtK-like"/>
</dbReference>
<evidence type="ECO:0000256" key="6">
    <source>
        <dbReference type="ARBA" id="ARBA00022449"/>
    </source>
</evidence>
<feature type="transmembrane region" description="Helical" evidence="13">
    <location>
        <begin position="54"/>
        <end position="75"/>
    </location>
</feature>
<protein>
    <recommendedName>
        <fullName evidence="4">Probable multidrug resistance protein NorM</fullName>
    </recommendedName>
    <alternativeName>
        <fullName evidence="12">Multidrug-efflux transporter</fullName>
    </alternativeName>
</protein>
<sequence length="448" mass="48959">MHETKTLKEKLKLFMVIVIPVLITQLGMSLMNFFDTVMSGQAGADDLAGVAIGANLWLPVFTGINGVILAITPIIAQLTGSMQQDEVPIKVQQGIYLSCALALFVITAGALALNPVLYAMDLTSEVRHIARYYLVTLSLGIIPLFLFNTLRCFIDALGRTRTSMFIILMALPLNVFFNYIFIFGGLGIPAFGGIGSGIATAATYWVVCLISLVIIHRLQPFRGYGVLSNWVKPSLIAWWEQLKIGIPIGLAIFFETSIFAAVTLLMSVYSTYTIAAHQAAMNFASLLYMMPLSVGMALTIAVGYEVGAKRYREARTYGYIGISGGLLFAIFAGIVLYAFNEPVAALYNSTPEVVELTKQFIIYAIFYQLADAIGAPIQGALRGYKDVNMTLMIALGSYWGIGLPTGWILANYTALEPFGYWVGIITGLSVGALALLWRLLHIQRRYQG</sequence>
<evidence type="ECO:0000256" key="8">
    <source>
        <dbReference type="ARBA" id="ARBA00022692"/>
    </source>
</evidence>
<feature type="transmembrane region" description="Helical" evidence="13">
    <location>
        <begin position="389"/>
        <end position="412"/>
    </location>
</feature>
<comment type="function">
    <text evidence="1">Multidrug efflux pump.</text>
</comment>
<feature type="transmembrane region" description="Helical" evidence="13">
    <location>
        <begin position="132"/>
        <end position="153"/>
    </location>
</feature>
<keyword evidence="7" id="KW-1003">Cell membrane</keyword>